<feature type="transmembrane region" description="Helical" evidence="7">
    <location>
        <begin position="136"/>
        <end position="158"/>
    </location>
</feature>
<dbReference type="Gene3D" id="1.20.1730.10">
    <property type="entry name" value="Sodium/glucose cotransporter"/>
    <property type="match status" value="1"/>
</dbReference>
<comment type="subcellular location">
    <subcellularLocation>
        <location evidence="1">Membrane</location>
        <topology evidence="1">Multi-pass membrane protein</topology>
    </subcellularLocation>
</comment>
<dbReference type="AlphaFoldDB" id="A0A210QME6"/>
<feature type="transmembrane region" description="Helical" evidence="7">
    <location>
        <begin position="446"/>
        <end position="465"/>
    </location>
</feature>
<feature type="transmembrane region" description="Helical" evidence="7">
    <location>
        <begin position="477"/>
        <end position="500"/>
    </location>
</feature>
<evidence type="ECO:0000313" key="8">
    <source>
        <dbReference type="EMBL" id="OWF49903.1"/>
    </source>
</evidence>
<feature type="transmembrane region" description="Helical" evidence="7">
    <location>
        <begin position="235"/>
        <end position="256"/>
    </location>
</feature>
<feature type="transmembrane region" description="Helical" evidence="7">
    <location>
        <begin position="58"/>
        <end position="76"/>
    </location>
</feature>
<reference evidence="8 9" key="1">
    <citation type="journal article" date="2017" name="Nat. Ecol. Evol.">
        <title>Scallop genome provides insights into evolution of bilaterian karyotype and development.</title>
        <authorList>
            <person name="Wang S."/>
            <person name="Zhang J."/>
            <person name="Jiao W."/>
            <person name="Li J."/>
            <person name="Xun X."/>
            <person name="Sun Y."/>
            <person name="Guo X."/>
            <person name="Huan P."/>
            <person name="Dong B."/>
            <person name="Zhang L."/>
            <person name="Hu X."/>
            <person name="Sun X."/>
            <person name="Wang J."/>
            <person name="Zhao C."/>
            <person name="Wang Y."/>
            <person name="Wang D."/>
            <person name="Huang X."/>
            <person name="Wang R."/>
            <person name="Lv J."/>
            <person name="Li Y."/>
            <person name="Zhang Z."/>
            <person name="Liu B."/>
            <person name="Lu W."/>
            <person name="Hui Y."/>
            <person name="Liang J."/>
            <person name="Zhou Z."/>
            <person name="Hou R."/>
            <person name="Li X."/>
            <person name="Liu Y."/>
            <person name="Li H."/>
            <person name="Ning X."/>
            <person name="Lin Y."/>
            <person name="Zhao L."/>
            <person name="Xing Q."/>
            <person name="Dou J."/>
            <person name="Li Y."/>
            <person name="Mao J."/>
            <person name="Guo H."/>
            <person name="Dou H."/>
            <person name="Li T."/>
            <person name="Mu C."/>
            <person name="Jiang W."/>
            <person name="Fu Q."/>
            <person name="Fu X."/>
            <person name="Miao Y."/>
            <person name="Liu J."/>
            <person name="Yu Q."/>
            <person name="Li R."/>
            <person name="Liao H."/>
            <person name="Li X."/>
            <person name="Kong Y."/>
            <person name="Jiang Z."/>
            <person name="Chourrout D."/>
            <person name="Li R."/>
            <person name="Bao Z."/>
        </authorList>
    </citation>
    <scope>NUCLEOTIDE SEQUENCE [LARGE SCALE GENOMIC DNA]</scope>
    <source>
        <strain evidence="8 9">PY_sf001</strain>
    </source>
</reference>
<feature type="transmembrane region" description="Helical" evidence="7">
    <location>
        <begin position="113"/>
        <end position="130"/>
    </location>
</feature>
<evidence type="ECO:0000256" key="2">
    <source>
        <dbReference type="ARBA" id="ARBA00006434"/>
    </source>
</evidence>
<comment type="caution">
    <text evidence="8">The sequence shown here is derived from an EMBL/GenBank/DDBJ whole genome shotgun (WGS) entry which is preliminary data.</text>
</comment>
<organism evidence="8 9">
    <name type="scientific">Mizuhopecten yessoensis</name>
    <name type="common">Japanese scallop</name>
    <name type="synonym">Patinopecten yessoensis</name>
    <dbReference type="NCBI Taxonomy" id="6573"/>
    <lineage>
        <taxon>Eukaryota</taxon>
        <taxon>Metazoa</taxon>
        <taxon>Spiralia</taxon>
        <taxon>Lophotrochozoa</taxon>
        <taxon>Mollusca</taxon>
        <taxon>Bivalvia</taxon>
        <taxon>Autobranchia</taxon>
        <taxon>Pteriomorphia</taxon>
        <taxon>Pectinida</taxon>
        <taxon>Pectinoidea</taxon>
        <taxon>Pectinidae</taxon>
        <taxon>Mizuhopecten</taxon>
    </lineage>
</organism>
<keyword evidence="9" id="KW-1185">Reference proteome</keyword>
<dbReference type="Proteomes" id="UP000242188">
    <property type="component" value="Unassembled WGS sequence"/>
</dbReference>
<name>A0A210QME6_MIZYE</name>
<dbReference type="GO" id="GO:0005886">
    <property type="term" value="C:plasma membrane"/>
    <property type="evidence" value="ECO:0007669"/>
    <property type="project" value="TreeGrafter"/>
</dbReference>
<dbReference type="NCBIfam" id="TIGR00813">
    <property type="entry name" value="sss"/>
    <property type="match status" value="1"/>
</dbReference>
<feature type="transmembrane region" description="Helical" evidence="7">
    <location>
        <begin position="550"/>
        <end position="571"/>
    </location>
</feature>
<feature type="transmembrane region" description="Helical" evidence="7">
    <location>
        <begin position="507"/>
        <end position="530"/>
    </location>
</feature>
<feature type="transmembrane region" description="Helical" evidence="7">
    <location>
        <begin position="170"/>
        <end position="198"/>
    </location>
</feature>
<comment type="similarity">
    <text evidence="2 6">Belongs to the sodium:solute symporter (SSF) (TC 2.A.21) family.</text>
</comment>
<proteinExistence type="inferred from homology"/>
<feature type="transmembrane region" description="Helical" evidence="7">
    <location>
        <begin position="204"/>
        <end position="223"/>
    </location>
</feature>
<evidence type="ECO:0000256" key="3">
    <source>
        <dbReference type="ARBA" id="ARBA00022692"/>
    </source>
</evidence>
<protein>
    <submittedName>
        <fullName evidence="8">Sodium/glucose cotransporter 4</fullName>
    </submittedName>
</protein>
<dbReference type="STRING" id="6573.A0A210QME6"/>
<dbReference type="Pfam" id="PF00474">
    <property type="entry name" value="SSF"/>
    <property type="match status" value="1"/>
</dbReference>
<evidence type="ECO:0000256" key="6">
    <source>
        <dbReference type="RuleBase" id="RU362091"/>
    </source>
</evidence>
<keyword evidence="4 7" id="KW-1133">Transmembrane helix</keyword>
<evidence type="ECO:0000313" key="9">
    <source>
        <dbReference type="Proteomes" id="UP000242188"/>
    </source>
</evidence>
<evidence type="ECO:0000256" key="4">
    <source>
        <dbReference type="ARBA" id="ARBA00022989"/>
    </source>
</evidence>
<dbReference type="InterPro" id="IPR038377">
    <property type="entry name" value="Na/Glc_symporter_sf"/>
</dbReference>
<keyword evidence="5 7" id="KW-0472">Membrane</keyword>
<sequence>MGDDILNLTEEGFLLNVDHGGCCLERALTNEFRQLSAQFPRPDFRMEHHNKLNNWQDITVLIVYFAAVLAVGVWSMRSSKRGNVKGYFLAGRTMPWVAVGASLFSSNIGSEHFIGLAGAGASTGIAMILFEWSPVFLILLLGWYFIPVYISAGVYTLPEYLEKRVGGNKIRIYISVLFLVLAVVTKLAVNMFAGGLFIQMATGWNMYMSVIILLVITGFYTILGGLKAVMYTDTFQALVLTLGALLLFGIAFSRVGSLENLERLYMNATATIQIANSTCGLPKKDAFHVFLDPVNGEQPWPGLLVCSSLGCVAYWCCDQVIVQRSLAAKSLSHAKGGSVMAACLKLLPLFLMILPGMISRVLFPDEVACVDPDECMRICENRVGCSNIAYPKLVLELLPNGLRGFMMAVVLSAIMSSLTSIFNSSSTLFTMDLWRRFRPKSTQRELLLVGRVFILFMCVLSIVWLPLIKSSQGGQLFAYLNMVLASLMAPAGPAFLMAIFWKGTTEIGVIGGLLLTHICGIVRLVLEFTYPAPPCGEPETRPAILYKFHFLYFGFFNVFLAFVAIALISLMTRRRTDEELQHVTWWTRVNAPDTIPEDKDEEYAAVDNDDINLKPVDGVAVIDKPTGEKYVSDDETNLDDEASMIAGAPRPCLIKLTSFLLGEPEQGREITRMSLRQKQIFMTERKGYKWLLNALAVCMIGIVMFLAGYFA</sequence>
<dbReference type="OrthoDB" id="6132759at2759"/>
<dbReference type="PANTHER" id="PTHR11819:SF195">
    <property type="entry name" value="SODIUM_GLUCOSE COTRANSPORTER 4"/>
    <property type="match status" value="1"/>
</dbReference>
<feature type="transmembrane region" description="Helical" evidence="7">
    <location>
        <begin position="690"/>
        <end position="710"/>
    </location>
</feature>
<dbReference type="InterPro" id="IPR001734">
    <property type="entry name" value="Na/solute_symporter"/>
</dbReference>
<feature type="transmembrane region" description="Helical" evidence="7">
    <location>
        <begin position="338"/>
        <end position="358"/>
    </location>
</feature>
<evidence type="ECO:0000256" key="7">
    <source>
        <dbReference type="SAM" id="Phobius"/>
    </source>
</evidence>
<dbReference type="PROSITE" id="PS50283">
    <property type="entry name" value="NA_SOLUT_SYMP_3"/>
    <property type="match status" value="1"/>
</dbReference>
<gene>
    <name evidence="8" type="ORF">KP79_PYT03993</name>
</gene>
<feature type="transmembrane region" description="Helical" evidence="7">
    <location>
        <begin position="405"/>
        <end position="425"/>
    </location>
</feature>
<dbReference type="GO" id="GO:0005412">
    <property type="term" value="F:D-glucose:sodium symporter activity"/>
    <property type="evidence" value="ECO:0007669"/>
    <property type="project" value="TreeGrafter"/>
</dbReference>
<evidence type="ECO:0000256" key="5">
    <source>
        <dbReference type="ARBA" id="ARBA00023136"/>
    </source>
</evidence>
<dbReference type="PANTHER" id="PTHR11819">
    <property type="entry name" value="SOLUTE CARRIER FAMILY 5"/>
    <property type="match status" value="1"/>
</dbReference>
<evidence type="ECO:0000256" key="1">
    <source>
        <dbReference type="ARBA" id="ARBA00004141"/>
    </source>
</evidence>
<keyword evidence="3 7" id="KW-0812">Transmembrane</keyword>
<dbReference type="EMBL" id="NEDP02002897">
    <property type="protein sequence ID" value="OWF49903.1"/>
    <property type="molecule type" value="Genomic_DNA"/>
</dbReference>
<accession>A0A210QME6</accession>